<dbReference type="InterPro" id="IPR000700">
    <property type="entry name" value="PAS-assoc_C"/>
</dbReference>
<dbReference type="InterPro" id="IPR013656">
    <property type="entry name" value="PAS_4"/>
</dbReference>
<dbReference type="SUPFAM" id="SSF55785">
    <property type="entry name" value="PYP-like sensor domain (PAS domain)"/>
    <property type="match status" value="2"/>
</dbReference>
<sequence>MSASLFRHSSTHADLAALWRAVDVAQVVIRFATDGTIVSVNQQACALLHVTPEQLVGRHCGHLSPDLEVGSPGFLRMWQSVLAGRALSGVHRGVGGDGRNVWVRASFQPILGEDGTAEGVLLVGSDITAATLAAEEADRRMAAIELTHLVVEFDLDGRVRDANDLFLERMGYARSEAIGLPHHRFCDADFVASDGYADLWAKLRNGLHSAGRFRRVARDGTPVWLQATYTPILDDQKRPWKVVKFASDVTDEVHLQEEVRLRLAETRAFSEEAAARRAEADQLVLRLGEIVETIAGIASQTNMLALNATIEAARAGDAGRGFGVVAAEVKKLADGTRAATNMARKMMAGR</sequence>
<keyword evidence="5" id="KW-1185">Reference proteome</keyword>
<feature type="domain" description="Methyl-accepting transducer" evidence="2">
    <location>
        <begin position="286"/>
        <end position="350"/>
    </location>
</feature>
<protein>
    <submittedName>
        <fullName evidence="4">Methyl-accepting chemotaxis protein</fullName>
    </submittedName>
</protein>
<dbReference type="SUPFAM" id="SSF58104">
    <property type="entry name" value="Methyl-accepting chemotaxis protein (MCP) signaling domain"/>
    <property type="match status" value="1"/>
</dbReference>
<evidence type="ECO:0000256" key="1">
    <source>
        <dbReference type="PROSITE-ProRule" id="PRU00284"/>
    </source>
</evidence>
<dbReference type="GO" id="GO:0007165">
    <property type="term" value="P:signal transduction"/>
    <property type="evidence" value="ECO:0007669"/>
    <property type="project" value="UniProtKB-KW"/>
</dbReference>
<feature type="domain" description="PAC" evidence="3">
    <location>
        <begin position="87"/>
        <end position="139"/>
    </location>
</feature>
<feature type="domain" description="PAC" evidence="3">
    <location>
        <begin position="209"/>
        <end position="261"/>
    </location>
</feature>
<dbReference type="InterPro" id="IPR050903">
    <property type="entry name" value="Bact_Chemotaxis_MeTrfase"/>
</dbReference>
<dbReference type="PROSITE" id="PS50111">
    <property type="entry name" value="CHEMOTAXIS_TRANSDUC_2"/>
    <property type="match status" value="1"/>
</dbReference>
<dbReference type="Pfam" id="PF08448">
    <property type="entry name" value="PAS_4"/>
    <property type="match status" value="2"/>
</dbReference>
<evidence type="ECO:0000313" key="4">
    <source>
        <dbReference type="EMBL" id="MBB4618716.1"/>
    </source>
</evidence>
<evidence type="ECO:0000259" key="2">
    <source>
        <dbReference type="PROSITE" id="PS50111"/>
    </source>
</evidence>
<accession>A0A7W7AKW7</accession>
<dbReference type="InterPro" id="IPR035965">
    <property type="entry name" value="PAS-like_dom_sf"/>
</dbReference>
<dbReference type="InterPro" id="IPR001610">
    <property type="entry name" value="PAC"/>
</dbReference>
<dbReference type="NCBIfam" id="TIGR00229">
    <property type="entry name" value="sensory_box"/>
    <property type="match status" value="2"/>
</dbReference>
<dbReference type="PANTHER" id="PTHR24422:SF10">
    <property type="entry name" value="CHEMOTAXIS PROTEIN METHYLTRANSFERASE 2"/>
    <property type="match status" value="1"/>
</dbReference>
<dbReference type="Proteomes" id="UP000574769">
    <property type="component" value="Unassembled WGS sequence"/>
</dbReference>
<dbReference type="RefSeq" id="WP_221239985.1">
    <property type="nucleotide sequence ID" value="NZ_JACHNY010000006.1"/>
</dbReference>
<dbReference type="PROSITE" id="PS50113">
    <property type="entry name" value="PAC"/>
    <property type="match status" value="2"/>
</dbReference>
<proteinExistence type="predicted"/>
<name>A0A7W7AKW7_9SPHN</name>
<keyword evidence="1" id="KW-0807">Transducer</keyword>
<evidence type="ECO:0000259" key="3">
    <source>
        <dbReference type="PROSITE" id="PS50113"/>
    </source>
</evidence>
<dbReference type="InterPro" id="IPR004089">
    <property type="entry name" value="MCPsignal_dom"/>
</dbReference>
<dbReference type="InterPro" id="IPR000014">
    <property type="entry name" value="PAS"/>
</dbReference>
<dbReference type="Gene3D" id="1.10.287.950">
    <property type="entry name" value="Methyl-accepting chemotaxis protein"/>
    <property type="match status" value="1"/>
</dbReference>
<dbReference type="AlphaFoldDB" id="A0A7W7AKW7"/>
<dbReference type="PANTHER" id="PTHR24422">
    <property type="entry name" value="CHEMOTAXIS PROTEIN METHYLTRANSFERASE"/>
    <property type="match status" value="1"/>
</dbReference>
<dbReference type="Gene3D" id="3.30.450.20">
    <property type="entry name" value="PAS domain"/>
    <property type="match status" value="2"/>
</dbReference>
<dbReference type="CDD" id="cd00130">
    <property type="entry name" value="PAS"/>
    <property type="match status" value="2"/>
</dbReference>
<comment type="caution">
    <text evidence="4">The sequence shown here is derived from an EMBL/GenBank/DDBJ whole genome shotgun (WGS) entry which is preliminary data.</text>
</comment>
<dbReference type="GO" id="GO:0016020">
    <property type="term" value="C:membrane"/>
    <property type="evidence" value="ECO:0007669"/>
    <property type="project" value="InterPro"/>
</dbReference>
<gene>
    <name evidence="4" type="ORF">GGQ96_002862</name>
</gene>
<dbReference type="EMBL" id="JACHNY010000006">
    <property type="protein sequence ID" value="MBB4618716.1"/>
    <property type="molecule type" value="Genomic_DNA"/>
</dbReference>
<dbReference type="Pfam" id="PF00015">
    <property type="entry name" value="MCPsignal"/>
    <property type="match status" value="1"/>
</dbReference>
<dbReference type="SMART" id="SM00086">
    <property type="entry name" value="PAC"/>
    <property type="match status" value="2"/>
</dbReference>
<reference evidence="4 5" key="1">
    <citation type="submission" date="2020-08" db="EMBL/GenBank/DDBJ databases">
        <title>Genomic Encyclopedia of Type Strains, Phase IV (KMG-IV): sequencing the most valuable type-strain genomes for metagenomic binning, comparative biology and taxonomic classification.</title>
        <authorList>
            <person name="Goeker M."/>
        </authorList>
    </citation>
    <scope>NUCLEOTIDE SEQUENCE [LARGE SCALE GENOMIC DNA]</scope>
    <source>
        <strain evidence="4 5">DSM 15867</strain>
    </source>
</reference>
<dbReference type="SMART" id="SM00091">
    <property type="entry name" value="PAS"/>
    <property type="match status" value="2"/>
</dbReference>
<evidence type="ECO:0000313" key="5">
    <source>
        <dbReference type="Proteomes" id="UP000574769"/>
    </source>
</evidence>
<organism evidence="4 5">
    <name type="scientific">Sphingomonas abaci</name>
    <dbReference type="NCBI Taxonomy" id="237611"/>
    <lineage>
        <taxon>Bacteria</taxon>
        <taxon>Pseudomonadati</taxon>
        <taxon>Pseudomonadota</taxon>
        <taxon>Alphaproteobacteria</taxon>
        <taxon>Sphingomonadales</taxon>
        <taxon>Sphingomonadaceae</taxon>
        <taxon>Sphingomonas</taxon>
    </lineage>
</organism>